<dbReference type="AlphaFoldDB" id="A0A1R2BT13"/>
<name>A0A1R2BT13_9CILI</name>
<keyword evidence="2" id="KW-1185">Reference proteome</keyword>
<comment type="caution">
    <text evidence="1">The sequence shown here is derived from an EMBL/GenBank/DDBJ whole genome shotgun (WGS) entry which is preliminary data.</text>
</comment>
<proteinExistence type="predicted"/>
<dbReference type="EMBL" id="MPUH01000457">
    <property type="protein sequence ID" value="OMJ79725.1"/>
    <property type="molecule type" value="Genomic_DNA"/>
</dbReference>
<evidence type="ECO:0008006" key="3">
    <source>
        <dbReference type="Google" id="ProtNLM"/>
    </source>
</evidence>
<sequence>MDDWVNKVLGTNQANFINQIKQFTSIEKLVQIESAIEMGAEITISDGIIRNNDGLIRPCIITTYQSQDLKSLKFLLKDQLYAYKKIFKGYLLAIDFEKSSENYTISLFTKKYEKTLNECQDNKSEDEKLELLLKIAKVLHKLSRFQMFYGKINPEGICITEDNCIVFKYIHWILLVENFRNHFPYTFIESEFLSPELIILREYPFDRIERIFEPSSAYAFGLLFLRCFNCELPNIMFMMKGQVALNYIFGTEFRKIIVIIFSQEAFNTMKQSPVIGLIDGCFEPVIKRRLDLSQIIDQIKFFKQQNEENTTTTLNQSMLTTINSQTVILTKISKKLYSCHKALLISIDNDSLKKFVYWTKTEKNLLLELEQSKNFYFSSPCKAEKIPVEAGILTFFYFLFKDIDRESDLYSQLVLALSKIDSAPQYNSLFSDIIKSRHEHIKDLLISEMIIQTFTKDWAFLFPIKYQDFPTLKPCQKLTLKKKFFVEVKNFFNEDLITGILMQFSKNNLSIKNQILEGLDRTYITKLIPSLNGLTTYNLNIFIKDYQTDIKTEMNDAVKGAILITLFHELSHFLRRNDSRTLSESRSRYTSKNNSNFEELNVDNKIEWEIFESRDESGEKSELELFGKTLRSINVYAGAFLLQGNFSSIEEFRAIFFKENKKGGLSVSMTKGSSDLVVFKGLCCGVSRKIHS</sequence>
<dbReference type="InterPro" id="IPR011009">
    <property type="entry name" value="Kinase-like_dom_sf"/>
</dbReference>
<dbReference type="Proteomes" id="UP000187209">
    <property type="component" value="Unassembled WGS sequence"/>
</dbReference>
<evidence type="ECO:0000313" key="1">
    <source>
        <dbReference type="EMBL" id="OMJ79725.1"/>
    </source>
</evidence>
<dbReference type="Gene3D" id="1.10.510.10">
    <property type="entry name" value="Transferase(Phosphotransferase) domain 1"/>
    <property type="match status" value="1"/>
</dbReference>
<organism evidence="1 2">
    <name type="scientific">Stentor coeruleus</name>
    <dbReference type="NCBI Taxonomy" id="5963"/>
    <lineage>
        <taxon>Eukaryota</taxon>
        <taxon>Sar</taxon>
        <taxon>Alveolata</taxon>
        <taxon>Ciliophora</taxon>
        <taxon>Postciliodesmatophora</taxon>
        <taxon>Heterotrichea</taxon>
        <taxon>Heterotrichida</taxon>
        <taxon>Stentoridae</taxon>
        <taxon>Stentor</taxon>
    </lineage>
</organism>
<dbReference type="SUPFAM" id="SSF56112">
    <property type="entry name" value="Protein kinase-like (PK-like)"/>
    <property type="match status" value="1"/>
</dbReference>
<evidence type="ECO:0000313" key="2">
    <source>
        <dbReference type="Proteomes" id="UP000187209"/>
    </source>
</evidence>
<reference evidence="1 2" key="1">
    <citation type="submission" date="2016-11" db="EMBL/GenBank/DDBJ databases">
        <title>The macronuclear genome of Stentor coeruleus: a giant cell with tiny introns.</title>
        <authorList>
            <person name="Slabodnick M."/>
            <person name="Ruby J.G."/>
            <person name="Reiff S.B."/>
            <person name="Swart E.C."/>
            <person name="Gosai S."/>
            <person name="Prabakaran S."/>
            <person name="Witkowska E."/>
            <person name="Larue G.E."/>
            <person name="Fisher S."/>
            <person name="Freeman R.M."/>
            <person name="Gunawardena J."/>
            <person name="Chu W."/>
            <person name="Stover N.A."/>
            <person name="Gregory B.D."/>
            <person name="Nowacki M."/>
            <person name="Derisi J."/>
            <person name="Roy S.W."/>
            <person name="Marshall W.F."/>
            <person name="Sood P."/>
        </authorList>
    </citation>
    <scope>NUCLEOTIDE SEQUENCE [LARGE SCALE GENOMIC DNA]</scope>
    <source>
        <strain evidence="1">WM001</strain>
    </source>
</reference>
<gene>
    <name evidence="1" type="ORF">SteCoe_20204</name>
</gene>
<protein>
    <recommendedName>
        <fullName evidence="3">Protein kinase domain-containing protein</fullName>
    </recommendedName>
</protein>
<accession>A0A1R2BT13</accession>